<organism evidence="10 11">
    <name type="scientific">Buchnera aphidicola</name>
    <name type="common">Stegophylla sp.</name>
    <dbReference type="NCBI Taxonomy" id="2315800"/>
    <lineage>
        <taxon>Bacteria</taxon>
        <taxon>Pseudomonadati</taxon>
        <taxon>Pseudomonadota</taxon>
        <taxon>Gammaproteobacteria</taxon>
        <taxon>Enterobacterales</taxon>
        <taxon>Erwiniaceae</taxon>
        <taxon>Buchnera</taxon>
    </lineage>
</organism>
<gene>
    <name evidence="8 10" type="primary">purH</name>
    <name evidence="10" type="ORF">D9V79_00120</name>
</gene>
<dbReference type="PIRSF" id="PIRSF000414">
    <property type="entry name" value="AICARFT_IMPCHas"/>
    <property type="match status" value="1"/>
</dbReference>
<dbReference type="EMBL" id="CP032998">
    <property type="protein sequence ID" value="QCI26227.1"/>
    <property type="molecule type" value="Genomic_DNA"/>
</dbReference>
<keyword evidence="7 8" id="KW-0511">Multifunctional enzyme</keyword>
<evidence type="ECO:0000256" key="1">
    <source>
        <dbReference type="ARBA" id="ARBA00004844"/>
    </source>
</evidence>
<comment type="domain">
    <text evidence="8">The IMP cyclohydrolase activity resides in the N-terminal region.</text>
</comment>
<dbReference type="RefSeq" id="WP_158351517.1">
    <property type="nucleotide sequence ID" value="NZ_CP032998.1"/>
</dbReference>
<sequence length="528" mass="59933">MKKKKQIIQTAIISVFNKCKLVKFATGLLRNNIKIFSTSGTRSELNKNNIQTYHINRLTQYPEIMNGQIKTIHPKIFGGILGNKKKYFDVIQQYQILTIDMVIVNFYPFNNIDKNIDIEKMIDIGGPAIVRAAAKNYKNVIVITNILDYEKVLHEIYNTNSVSIKTRLQLAYKAFDYTMNYDYNILKYYSSKMKSLYANQKKHFFPKQLNLQYIKKQKLKYGENPHQKSVFYIKKKNSFTGTIGSFKQLHGTLLSYNNISDANIALECVNQFDKPACVIVKHGSPCGAAISKNIQISYLLAYNSDPISSFGGVIGFNNIIDDDTIRLILEKQFVEVIVGPEITPQGLQSIQKKKNIKLLICGYCNKKNISSLELHSVNNGLLVQQNNIVNNHIHDWVVVSKKIPSDLEKKNALFLWKIVKFVKSNAIAYGNNFHTISIGSGQTSRIDAVKIANTKYCSEYKKIDCKKQNIIMASDAFFPFRDSVDLASVVGVSCIIQPGGSIRDSEVIQAVNDHNISMIYTGIRNFKH</sequence>
<evidence type="ECO:0000313" key="10">
    <source>
        <dbReference type="EMBL" id="QCI26227.1"/>
    </source>
</evidence>
<evidence type="ECO:0000256" key="5">
    <source>
        <dbReference type="ARBA" id="ARBA00022755"/>
    </source>
</evidence>
<dbReference type="EC" id="2.1.2.3" evidence="8"/>
<comment type="pathway">
    <text evidence="2 8">Purine metabolism; IMP biosynthesis via de novo pathway; 5-formamido-1-(5-phospho-D-ribosyl)imidazole-4-carboxamide from 5-amino-1-(5-phospho-D-ribosyl)imidazole-4-carboxamide (10-formyl THF route): step 1/1.</text>
</comment>
<keyword evidence="4 8" id="KW-0808">Transferase</keyword>
<dbReference type="GO" id="GO:0003937">
    <property type="term" value="F:IMP cyclohydrolase activity"/>
    <property type="evidence" value="ECO:0007669"/>
    <property type="project" value="UniProtKB-UniRule"/>
</dbReference>
<evidence type="ECO:0000259" key="9">
    <source>
        <dbReference type="PROSITE" id="PS51855"/>
    </source>
</evidence>
<dbReference type="SUPFAM" id="SSF53927">
    <property type="entry name" value="Cytidine deaminase-like"/>
    <property type="match status" value="1"/>
</dbReference>
<dbReference type="AlphaFoldDB" id="A0A4D6Y971"/>
<evidence type="ECO:0000256" key="2">
    <source>
        <dbReference type="ARBA" id="ARBA00004954"/>
    </source>
</evidence>
<evidence type="ECO:0000256" key="3">
    <source>
        <dbReference type="ARBA" id="ARBA00007667"/>
    </source>
</evidence>
<dbReference type="HAMAP" id="MF_00139">
    <property type="entry name" value="PurH"/>
    <property type="match status" value="1"/>
</dbReference>
<comment type="catalytic activity">
    <reaction evidence="8">
        <text>(6R)-10-formyltetrahydrofolate + 5-amino-1-(5-phospho-beta-D-ribosyl)imidazole-4-carboxamide = 5-formamido-1-(5-phospho-D-ribosyl)imidazole-4-carboxamide + (6S)-5,6,7,8-tetrahydrofolate</text>
        <dbReference type="Rhea" id="RHEA:22192"/>
        <dbReference type="ChEBI" id="CHEBI:57453"/>
        <dbReference type="ChEBI" id="CHEBI:58467"/>
        <dbReference type="ChEBI" id="CHEBI:58475"/>
        <dbReference type="ChEBI" id="CHEBI:195366"/>
        <dbReference type="EC" id="2.1.2.3"/>
    </reaction>
</comment>
<dbReference type="InterPro" id="IPR016193">
    <property type="entry name" value="Cytidine_deaminase-like"/>
</dbReference>
<reference evidence="10 11" key="1">
    <citation type="submission" date="2018-10" db="EMBL/GenBank/DDBJ databases">
        <title>Comparative functional genomics of the obligate endosymbiont Buchnera aphidicola.</title>
        <authorList>
            <person name="Chong R.A."/>
        </authorList>
    </citation>
    <scope>NUCLEOTIDE SEQUENCE [LARGE SCALE GENOMIC DNA]</scope>
    <source>
        <strain evidence="10 11">Ssp</strain>
    </source>
</reference>
<dbReference type="Pfam" id="PF02142">
    <property type="entry name" value="MGS"/>
    <property type="match status" value="1"/>
</dbReference>
<dbReference type="PANTHER" id="PTHR11692">
    <property type="entry name" value="BIFUNCTIONAL PURINE BIOSYNTHESIS PROTEIN PURH"/>
    <property type="match status" value="1"/>
</dbReference>
<evidence type="ECO:0000313" key="11">
    <source>
        <dbReference type="Proteomes" id="UP000298636"/>
    </source>
</evidence>
<dbReference type="Pfam" id="PF01808">
    <property type="entry name" value="AICARFT_IMPCHas"/>
    <property type="match status" value="1"/>
</dbReference>
<dbReference type="Proteomes" id="UP000298636">
    <property type="component" value="Chromosome"/>
</dbReference>
<dbReference type="OrthoDB" id="9802065at2"/>
<keyword evidence="5 8" id="KW-0658">Purine biosynthesis</keyword>
<feature type="domain" description="MGS-like" evidence="9">
    <location>
        <begin position="1"/>
        <end position="144"/>
    </location>
</feature>
<dbReference type="FunFam" id="3.40.50.1380:FF:000001">
    <property type="entry name" value="Bifunctional purine biosynthesis protein PurH"/>
    <property type="match status" value="1"/>
</dbReference>
<dbReference type="SMART" id="SM00798">
    <property type="entry name" value="AICARFT_IMPCHas"/>
    <property type="match status" value="1"/>
</dbReference>
<dbReference type="InterPro" id="IPR024051">
    <property type="entry name" value="AICAR_Tfase_dup_dom_sf"/>
</dbReference>
<protein>
    <recommendedName>
        <fullName evidence="8">Bifunctional purine biosynthesis protein PurH</fullName>
    </recommendedName>
    <domain>
        <recommendedName>
            <fullName evidence="8">Phosphoribosylaminoimidazolecarboxamide formyltransferase</fullName>
            <ecNumber evidence="8">2.1.2.3</ecNumber>
        </recommendedName>
        <alternativeName>
            <fullName evidence="8">AICAR transformylase</fullName>
        </alternativeName>
    </domain>
    <domain>
        <recommendedName>
            <fullName evidence="8">IMP cyclohydrolase</fullName>
            <ecNumber evidence="8">3.5.4.10</ecNumber>
        </recommendedName>
        <alternativeName>
            <fullName evidence="8">ATIC</fullName>
        </alternativeName>
        <alternativeName>
            <fullName evidence="8">IMP synthase</fullName>
        </alternativeName>
        <alternativeName>
            <fullName evidence="8">Inosinicase</fullName>
        </alternativeName>
    </domain>
</protein>
<dbReference type="GO" id="GO:0004643">
    <property type="term" value="F:phosphoribosylaminoimidazolecarboxamide formyltransferase activity"/>
    <property type="evidence" value="ECO:0007669"/>
    <property type="project" value="UniProtKB-UniRule"/>
</dbReference>
<dbReference type="Gene3D" id="3.40.50.1380">
    <property type="entry name" value="Methylglyoxal synthase-like domain"/>
    <property type="match status" value="1"/>
</dbReference>
<dbReference type="InterPro" id="IPR011607">
    <property type="entry name" value="MGS-like_dom"/>
</dbReference>
<dbReference type="PROSITE" id="PS51855">
    <property type="entry name" value="MGS"/>
    <property type="match status" value="1"/>
</dbReference>
<evidence type="ECO:0000256" key="4">
    <source>
        <dbReference type="ARBA" id="ARBA00022679"/>
    </source>
</evidence>
<proteinExistence type="inferred from homology"/>
<dbReference type="SUPFAM" id="SSF52335">
    <property type="entry name" value="Methylglyoxal synthase-like"/>
    <property type="match status" value="1"/>
</dbReference>
<keyword evidence="6 8" id="KW-0378">Hydrolase</keyword>
<accession>A0A4D6Y971</accession>
<evidence type="ECO:0000256" key="7">
    <source>
        <dbReference type="ARBA" id="ARBA00023268"/>
    </source>
</evidence>
<dbReference type="GO" id="GO:0005829">
    <property type="term" value="C:cytosol"/>
    <property type="evidence" value="ECO:0007669"/>
    <property type="project" value="TreeGrafter"/>
</dbReference>
<dbReference type="InterPro" id="IPR002695">
    <property type="entry name" value="PurH-like"/>
</dbReference>
<dbReference type="InterPro" id="IPR036914">
    <property type="entry name" value="MGS-like_dom_sf"/>
</dbReference>
<comment type="similarity">
    <text evidence="3 8">Belongs to the PurH family.</text>
</comment>
<evidence type="ECO:0000256" key="8">
    <source>
        <dbReference type="HAMAP-Rule" id="MF_00139"/>
    </source>
</evidence>
<dbReference type="CDD" id="cd01421">
    <property type="entry name" value="IMPCH"/>
    <property type="match status" value="1"/>
</dbReference>
<dbReference type="PANTHER" id="PTHR11692:SF0">
    <property type="entry name" value="BIFUNCTIONAL PURINE BIOSYNTHESIS PROTEIN ATIC"/>
    <property type="match status" value="1"/>
</dbReference>
<name>A0A4D6Y971_9GAMM</name>
<dbReference type="NCBIfam" id="NF002049">
    <property type="entry name" value="PRK00881.1"/>
    <property type="match status" value="1"/>
</dbReference>
<dbReference type="SMART" id="SM00851">
    <property type="entry name" value="MGS"/>
    <property type="match status" value="1"/>
</dbReference>
<comment type="pathway">
    <text evidence="1 8">Purine metabolism; IMP biosynthesis via de novo pathway; IMP from 5-formamido-1-(5-phospho-D-ribosyl)imidazole-4-carboxamide: step 1/1.</text>
</comment>
<dbReference type="GO" id="GO:0006189">
    <property type="term" value="P:'de novo' IMP biosynthetic process"/>
    <property type="evidence" value="ECO:0007669"/>
    <property type="project" value="UniProtKB-UniRule"/>
</dbReference>
<dbReference type="EC" id="3.5.4.10" evidence="8"/>
<dbReference type="Gene3D" id="3.40.140.20">
    <property type="match status" value="2"/>
</dbReference>
<keyword evidence="11" id="KW-1185">Reference proteome</keyword>
<evidence type="ECO:0000256" key="6">
    <source>
        <dbReference type="ARBA" id="ARBA00022801"/>
    </source>
</evidence>
<comment type="catalytic activity">
    <reaction evidence="8">
        <text>IMP + H2O = 5-formamido-1-(5-phospho-D-ribosyl)imidazole-4-carboxamide</text>
        <dbReference type="Rhea" id="RHEA:18445"/>
        <dbReference type="ChEBI" id="CHEBI:15377"/>
        <dbReference type="ChEBI" id="CHEBI:58053"/>
        <dbReference type="ChEBI" id="CHEBI:58467"/>
        <dbReference type="EC" id="3.5.4.10"/>
    </reaction>
</comment>
<dbReference type="UniPathway" id="UPA00074">
    <property type="reaction ID" value="UER00133"/>
</dbReference>